<accession>X6PDT7</accession>
<name>X6PDT7_RETFI</name>
<evidence type="ECO:0000313" key="1">
    <source>
        <dbReference type="EMBL" id="ETO36670.1"/>
    </source>
</evidence>
<dbReference type="Proteomes" id="UP000023152">
    <property type="component" value="Unassembled WGS sequence"/>
</dbReference>
<reference evidence="1 2" key="1">
    <citation type="journal article" date="2013" name="Curr. Biol.">
        <title>The Genome of the Foraminiferan Reticulomyxa filosa.</title>
        <authorList>
            <person name="Glockner G."/>
            <person name="Hulsmann N."/>
            <person name="Schleicher M."/>
            <person name="Noegel A.A."/>
            <person name="Eichinger L."/>
            <person name="Gallinger C."/>
            <person name="Pawlowski J."/>
            <person name="Sierra R."/>
            <person name="Euteneuer U."/>
            <person name="Pillet L."/>
            <person name="Moustafa A."/>
            <person name="Platzer M."/>
            <person name="Groth M."/>
            <person name="Szafranski K."/>
            <person name="Schliwa M."/>
        </authorList>
    </citation>
    <scope>NUCLEOTIDE SEQUENCE [LARGE SCALE GENOMIC DNA]</scope>
</reference>
<dbReference type="AlphaFoldDB" id="X6PDT7"/>
<organism evidence="1 2">
    <name type="scientific">Reticulomyxa filosa</name>
    <dbReference type="NCBI Taxonomy" id="46433"/>
    <lineage>
        <taxon>Eukaryota</taxon>
        <taxon>Sar</taxon>
        <taxon>Rhizaria</taxon>
        <taxon>Retaria</taxon>
        <taxon>Foraminifera</taxon>
        <taxon>Monothalamids</taxon>
        <taxon>Reticulomyxidae</taxon>
        <taxon>Reticulomyxa</taxon>
    </lineage>
</organism>
<evidence type="ECO:0000313" key="2">
    <source>
        <dbReference type="Proteomes" id="UP000023152"/>
    </source>
</evidence>
<comment type="caution">
    <text evidence="1">The sequence shown here is derived from an EMBL/GenBank/DDBJ whole genome shotgun (WGS) entry which is preliminary data.</text>
</comment>
<keyword evidence="2" id="KW-1185">Reference proteome</keyword>
<sequence>MEKEYSMWNQNNQQLLDVAVESWTNCVMESAACPSIEKKVYKKTKLKKLKQEKRECLIKSIESLNEDYRDHIDISQNRRKVKSFQHNKNHQIKLDFCDICVLFNLFHHFATFLLQNRGKYPSFVIGRTPSVERQSIQLCKLLCQVQIRNTSTKKKLMRLHSMICGKEYCSKIQRASISNISVYQSDKETLEDYGYQIQEVKRFHKMPIVKVMLSKTEDALRY</sequence>
<gene>
    <name evidence="1" type="ORF">RFI_00391</name>
</gene>
<protein>
    <submittedName>
        <fullName evidence="1">Uncharacterized protein</fullName>
    </submittedName>
</protein>
<dbReference type="EMBL" id="ASPP01000420">
    <property type="protein sequence ID" value="ETO36670.1"/>
    <property type="molecule type" value="Genomic_DNA"/>
</dbReference>
<proteinExistence type="predicted"/>